<dbReference type="AlphaFoldDB" id="A0A1U7CRA5"/>
<reference evidence="3" key="1">
    <citation type="submission" date="2016-12" db="EMBL/GenBank/DDBJ databases">
        <title>Comparative genomics of four Isosphaeraceae planctomycetes: a common pool of plasmids and glycoside hydrolase genes.</title>
        <authorList>
            <person name="Ivanova A."/>
        </authorList>
    </citation>
    <scope>NUCLEOTIDE SEQUENCE [LARGE SCALE GENOMIC DNA]</scope>
    <source>
        <strain evidence="3">PX4</strain>
    </source>
</reference>
<feature type="transmembrane region" description="Helical" evidence="1">
    <location>
        <begin position="42"/>
        <end position="61"/>
    </location>
</feature>
<organism evidence="2 3">
    <name type="scientific">Paludisphaera borealis</name>
    <dbReference type="NCBI Taxonomy" id="1387353"/>
    <lineage>
        <taxon>Bacteria</taxon>
        <taxon>Pseudomonadati</taxon>
        <taxon>Planctomycetota</taxon>
        <taxon>Planctomycetia</taxon>
        <taxon>Isosphaerales</taxon>
        <taxon>Isosphaeraceae</taxon>
        <taxon>Paludisphaera</taxon>
    </lineage>
</organism>
<evidence type="ECO:0000256" key="1">
    <source>
        <dbReference type="SAM" id="Phobius"/>
    </source>
</evidence>
<keyword evidence="1" id="KW-0812">Transmembrane</keyword>
<keyword evidence="3" id="KW-1185">Reference proteome</keyword>
<dbReference type="Proteomes" id="UP000186309">
    <property type="component" value="Chromosome"/>
</dbReference>
<sequence length="145" mass="14343">MKSLLTTTAVLEAGTGVALLIAPSAAASMLLGSPIDSPAGLIMGRLLGSALCSIAAACWFAGDDALGWTASGLVAALLLYNVAAVALLSYASVGLGMSGVGLRPAVVLHSALAVWCVASLRAASRNAGGGPIRIVVPQKTRRDGS</sequence>
<accession>A0A1U7CRA5</accession>
<protein>
    <submittedName>
        <fullName evidence="2">Uncharacterized protein</fullName>
    </submittedName>
</protein>
<name>A0A1U7CRA5_9BACT</name>
<feature type="transmembrane region" description="Helical" evidence="1">
    <location>
        <begin position="73"/>
        <end position="93"/>
    </location>
</feature>
<keyword evidence="1" id="KW-0472">Membrane</keyword>
<keyword evidence="1" id="KW-1133">Transmembrane helix</keyword>
<dbReference type="RefSeq" id="WP_076346785.1">
    <property type="nucleotide sequence ID" value="NZ_CP019082.1"/>
</dbReference>
<dbReference type="OrthoDB" id="1375645at2"/>
<dbReference type="EMBL" id="CP019082">
    <property type="protein sequence ID" value="APW61438.1"/>
    <property type="molecule type" value="Genomic_DNA"/>
</dbReference>
<dbReference type="STRING" id="1387353.BSF38_02952"/>
<evidence type="ECO:0000313" key="3">
    <source>
        <dbReference type="Proteomes" id="UP000186309"/>
    </source>
</evidence>
<dbReference type="KEGG" id="pbor:BSF38_02952"/>
<proteinExistence type="predicted"/>
<feature type="transmembrane region" description="Helical" evidence="1">
    <location>
        <begin position="105"/>
        <end position="123"/>
    </location>
</feature>
<evidence type="ECO:0000313" key="2">
    <source>
        <dbReference type="EMBL" id="APW61438.1"/>
    </source>
</evidence>
<gene>
    <name evidence="2" type="ORF">BSF38_02952</name>
</gene>